<dbReference type="EMBL" id="KN846992">
    <property type="protein sequence ID" value="KIW90930.1"/>
    <property type="molecule type" value="Genomic_DNA"/>
</dbReference>
<dbReference type="InterPro" id="IPR053137">
    <property type="entry name" value="NLR-like"/>
</dbReference>
<dbReference type="SUPFAM" id="SSF48452">
    <property type="entry name" value="TPR-like"/>
    <property type="match status" value="1"/>
</dbReference>
<accession>A0A0D2HJK2</accession>
<protein>
    <recommendedName>
        <fullName evidence="3">MalT-like TPR region domain-containing protein</fullName>
    </recommendedName>
</protein>
<evidence type="ECO:0000313" key="2">
    <source>
        <dbReference type="Proteomes" id="UP000053789"/>
    </source>
</evidence>
<evidence type="ECO:0008006" key="3">
    <source>
        <dbReference type="Google" id="ProtNLM"/>
    </source>
</evidence>
<sequence length="233" mass="25481">MGPRLFLAFGLPSTSKVIGTSGGSSVRRGEYILLPSPTNSRLASASRKHSRVSRNGRSFCSVNFESQESTADLKQQLLLYTHTGVRNDAEFFKAGHRLGEEMSSNLPGIVTMFRAEHPNTLKIMSNLAALLHGQGKYEAAETRIREVMGIQQTVLGAEDEATLTSMNNLAIVLSDQQQYVAAEPLQEACCTSSLPVLGIQHPRTEKRMRSFANLAQTGPFGTYYIIHLPPGLD</sequence>
<gene>
    <name evidence="1" type="ORF">Z519_08713</name>
</gene>
<organism evidence="1 2">
    <name type="scientific">Cladophialophora bantiana (strain ATCC 10958 / CBS 173.52 / CDC B-1940 / NIH 8579)</name>
    <name type="common">Xylohypha bantiana</name>
    <dbReference type="NCBI Taxonomy" id="1442370"/>
    <lineage>
        <taxon>Eukaryota</taxon>
        <taxon>Fungi</taxon>
        <taxon>Dikarya</taxon>
        <taxon>Ascomycota</taxon>
        <taxon>Pezizomycotina</taxon>
        <taxon>Eurotiomycetes</taxon>
        <taxon>Chaetothyriomycetidae</taxon>
        <taxon>Chaetothyriales</taxon>
        <taxon>Herpotrichiellaceae</taxon>
        <taxon>Cladophialophora</taxon>
    </lineage>
</organism>
<dbReference type="HOGENOM" id="CLU_1189796_0_0_1"/>
<dbReference type="InterPro" id="IPR011990">
    <property type="entry name" value="TPR-like_helical_dom_sf"/>
</dbReference>
<dbReference type="PANTHER" id="PTHR46082:SF11">
    <property type="entry name" value="AAA+ ATPASE DOMAIN-CONTAINING PROTEIN-RELATED"/>
    <property type="match status" value="1"/>
</dbReference>
<keyword evidence="2" id="KW-1185">Reference proteome</keyword>
<dbReference type="OrthoDB" id="1658288at2759"/>
<name>A0A0D2HJK2_CLAB1</name>
<proteinExistence type="predicted"/>
<reference evidence="1" key="1">
    <citation type="submission" date="2015-01" db="EMBL/GenBank/DDBJ databases">
        <title>The Genome Sequence of Cladophialophora bantiana CBS 173.52.</title>
        <authorList>
            <consortium name="The Broad Institute Genomics Platform"/>
            <person name="Cuomo C."/>
            <person name="de Hoog S."/>
            <person name="Gorbushina A."/>
            <person name="Stielow B."/>
            <person name="Teixiera M."/>
            <person name="Abouelleil A."/>
            <person name="Chapman S.B."/>
            <person name="Priest M."/>
            <person name="Young S.K."/>
            <person name="Wortman J."/>
            <person name="Nusbaum C."/>
            <person name="Birren B."/>
        </authorList>
    </citation>
    <scope>NUCLEOTIDE SEQUENCE [LARGE SCALE GENOMIC DNA]</scope>
    <source>
        <strain evidence="1">CBS 173.52</strain>
    </source>
</reference>
<dbReference type="Pfam" id="PF13424">
    <property type="entry name" value="TPR_12"/>
    <property type="match status" value="1"/>
</dbReference>
<dbReference type="Gene3D" id="1.25.40.10">
    <property type="entry name" value="Tetratricopeptide repeat domain"/>
    <property type="match status" value="1"/>
</dbReference>
<dbReference type="Proteomes" id="UP000053789">
    <property type="component" value="Unassembled WGS sequence"/>
</dbReference>
<dbReference type="GeneID" id="27701641"/>
<dbReference type="RefSeq" id="XP_016617599.1">
    <property type="nucleotide sequence ID" value="XM_016766441.1"/>
</dbReference>
<dbReference type="AlphaFoldDB" id="A0A0D2HJK2"/>
<evidence type="ECO:0000313" key="1">
    <source>
        <dbReference type="EMBL" id="KIW90930.1"/>
    </source>
</evidence>
<dbReference type="PANTHER" id="PTHR46082">
    <property type="entry name" value="ATP/GTP-BINDING PROTEIN-RELATED"/>
    <property type="match status" value="1"/>
</dbReference>